<evidence type="ECO:0000259" key="1">
    <source>
        <dbReference type="Pfam" id="PF26011"/>
    </source>
</evidence>
<evidence type="ECO:0000259" key="3">
    <source>
        <dbReference type="Pfam" id="PF26018"/>
    </source>
</evidence>
<dbReference type="AlphaFoldDB" id="A0A926ELY6"/>
<dbReference type="InterPro" id="IPR058709">
    <property type="entry name" value="BSH_RND-rel"/>
</dbReference>
<dbReference type="InterPro" id="IPR058728">
    <property type="entry name" value="HH_RND-rel"/>
</dbReference>
<dbReference type="InterPro" id="IPR058729">
    <property type="entry name" value="Beta-barrel_RND-rel"/>
</dbReference>
<organism evidence="4 5">
    <name type="scientific">Youxingia wuxianensis</name>
    <dbReference type="NCBI Taxonomy" id="2763678"/>
    <lineage>
        <taxon>Bacteria</taxon>
        <taxon>Bacillati</taxon>
        <taxon>Bacillota</taxon>
        <taxon>Clostridia</taxon>
        <taxon>Eubacteriales</taxon>
        <taxon>Oscillospiraceae</taxon>
        <taxon>Youxingia</taxon>
    </lineage>
</organism>
<evidence type="ECO:0008006" key="6">
    <source>
        <dbReference type="Google" id="ProtNLM"/>
    </source>
</evidence>
<dbReference type="Pfam" id="PF26018">
    <property type="entry name" value="BSH_RND_rel"/>
    <property type="match status" value="1"/>
</dbReference>
<reference evidence="4" key="1">
    <citation type="submission" date="2020-08" db="EMBL/GenBank/DDBJ databases">
        <title>Genome public.</title>
        <authorList>
            <person name="Liu C."/>
            <person name="Sun Q."/>
        </authorList>
    </citation>
    <scope>NUCLEOTIDE SEQUENCE</scope>
    <source>
        <strain evidence="4">NSJ-64</strain>
    </source>
</reference>
<sequence>MKTTVTQRVVLGILSFFLLVYAAVQVYRFVKGQYKTETVYSYTVSENLRVNGVAIREEEVLEDTIDDGIATYLNSNGTKVSKGTPIAEIYDNRQDAENVRKLRELENKREMLEKAQDPGTTSFAHTDVLNRQIYSELGNVIDLVNSQVLTDLKDSSDQLLVLMNTKQIATGKQTDFNDAIEHLSTEEEYLKNMIKDPPRTIDAPKAGYFVSAIDGLEDAFDIDALSELTADKLSEFINSPQEVDSNKIGKLMTYQYWYYAAVVPQEDITNFKLGASVTLDFNIVGAEPVPAVISYINTDPELGNVVIFKCDYINDVYINLRVTQADVNFKNVTGLRVSSSAIRFMGAQKGVYTVLGNKLVFRPVTVIHEDQGFVLCRENDTEYSVPLEQFDEVVIEGTGLYNDKQLK</sequence>
<dbReference type="Proteomes" id="UP000623678">
    <property type="component" value="Unassembled WGS sequence"/>
</dbReference>
<feature type="domain" description="RND related barrel-sandwich hybrid" evidence="3">
    <location>
        <begin position="65"/>
        <end position="248"/>
    </location>
</feature>
<dbReference type="RefSeq" id="WP_262394156.1">
    <property type="nucleotide sequence ID" value="NZ_JACRTD010000001.1"/>
</dbReference>
<evidence type="ECO:0000313" key="5">
    <source>
        <dbReference type="Proteomes" id="UP000623678"/>
    </source>
</evidence>
<comment type="caution">
    <text evidence="4">The sequence shown here is derived from an EMBL/GenBank/DDBJ whole genome shotgun (WGS) entry which is preliminary data.</text>
</comment>
<dbReference type="EMBL" id="JACRTD010000001">
    <property type="protein sequence ID" value="MBC8584333.1"/>
    <property type="molecule type" value="Genomic_DNA"/>
</dbReference>
<accession>A0A926ELY6</accession>
<dbReference type="Pfam" id="PF26011">
    <property type="entry name" value="Beta-barrel_RND_rel"/>
    <property type="match status" value="1"/>
</dbReference>
<gene>
    <name evidence="4" type="ORF">H8705_01890</name>
</gene>
<keyword evidence="5" id="KW-1185">Reference proteome</keyword>
<evidence type="ECO:0000259" key="2">
    <source>
        <dbReference type="Pfam" id="PF26012"/>
    </source>
</evidence>
<evidence type="ECO:0000313" key="4">
    <source>
        <dbReference type="EMBL" id="MBC8584333.1"/>
    </source>
</evidence>
<name>A0A926ELY6_9FIRM</name>
<dbReference type="Pfam" id="PF26012">
    <property type="entry name" value="HH_RND_rel"/>
    <property type="match status" value="1"/>
</dbReference>
<feature type="domain" description="RND related beta-barrel" evidence="1">
    <location>
        <begin position="257"/>
        <end position="327"/>
    </location>
</feature>
<protein>
    <recommendedName>
        <fullName evidence="6">Membrane fusion protein</fullName>
    </recommendedName>
</protein>
<proteinExistence type="predicted"/>
<feature type="domain" description="RND related alpha-helical hairpin" evidence="2">
    <location>
        <begin position="97"/>
        <end position="195"/>
    </location>
</feature>